<keyword evidence="1" id="KW-0812">Transmembrane</keyword>
<proteinExistence type="predicted"/>
<keyword evidence="1" id="KW-1133">Transmembrane helix</keyword>
<reference evidence="2" key="1">
    <citation type="journal article" date="2015" name="Nature">
        <title>Complex archaea that bridge the gap between prokaryotes and eukaryotes.</title>
        <authorList>
            <person name="Spang A."/>
            <person name="Saw J.H."/>
            <person name="Jorgensen S.L."/>
            <person name="Zaremba-Niedzwiedzka K."/>
            <person name="Martijn J."/>
            <person name="Lind A.E."/>
            <person name="van Eijk R."/>
            <person name="Schleper C."/>
            <person name="Guy L."/>
            <person name="Ettema T.J."/>
        </authorList>
    </citation>
    <scope>NUCLEOTIDE SEQUENCE</scope>
</reference>
<comment type="caution">
    <text evidence="2">The sequence shown here is derived from an EMBL/GenBank/DDBJ whole genome shotgun (WGS) entry which is preliminary data.</text>
</comment>
<evidence type="ECO:0000256" key="1">
    <source>
        <dbReference type="SAM" id="Phobius"/>
    </source>
</evidence>
<accession>A0A0F9SR06</accession>
<gene>
    <name evidence="2" type="ORF">LCGC14_0743650</name>
</gene>
<sequence length="105" mass="11627">MIGSSKAGQLLMRVEFQSLPLLFRSGTRPPYATNKHGKTGVRALKKWFLVLVGLLCLPLLVIAGLLAMPMQAIFWALGVNDQYMAVCHSAGEKLRDRVKDTLETK</sequence>
<dbReference type="AlphaFoldDB" id="A0A0F9SR06"/>
<protein>
    <submittedName>
        <fullName evidence="2">Uncharacterized protein</fullName>
    </submittedName>
</protein>
<name>A0A0F9SR06_9ZZZZ</name>
<evidence type="ECO:0000313" key="2">
    <source>
        <dbReference type="EMBL" id="KKN39411.1"/>
    </source>
</evidence>
<keyword evidence="1" id="KW-0472">Membrane</keyword>
<feature type="transmembrane region" description="Helical" evidence="1">
    <location>
        <begin position="47"/>
        <end position="68"/>
    </location>
</feature>
<organism evidence="2">
    <name type="scientific">marine sediment metagenome</name>
    <dbReference type="NCBI Taxonomy" id="412755"/>
    <lineage>
        <taxon>unclassified sequences</taxon>
        <taxon>metagenomes</taxon>
        <taxon>ecological metagenomes</taxon>
    </lineage>
</organism>
<dbReference type="EMBL" id="LAZR01001766">
    <property type="protein sequence ID" value="KKN39411.1"/>
    <property type="molecule type" value="Genomic_DNA"/>
</dbReference>